<dbReference type="InterPro" id="IPR013968">
    <property type="entry name" value="PKS_KR"/>
</dbReference>
<dbReference type="SUPFAM" id="SSF47336">
    <property type="entry name" value="ACP-like"/>
    <property type="match status" value="1"/>
</dbReference>
<feature type="domain" description="PKS/mFAS DH" evidence="53">
    <location>
        <begin position="915"/>
        <end position="1200"/>
    </location>
</feature>
<keyword evidence="4" id="KW-0808">Transferase</keyword>
<evidence type="ECO:0000256" key="40">
    <source>
        <dbReference type="ARBA" id="ARBA00048935"/>
    </source>
</evidence>
<gene>
    <name evidence="54" type="ORF">QQ008_16290</name>
</gene>
<dbReference type="PANTHER" id="PTHR43775:SF37">
    <property type="entry name" value="SI:DKEY-61P9.11"/>
    <property type="match status" value="1"/>
</dbReference>
<evidence type="ECO:0000256" key="11">
    <source>
        <dbReference type="ARBA" id="ARBA00023351"/>
    </source>
</evidence>
<keyword evidence="6" id="KW-0521">NADP</keyword>
<evidence type="ECO:0000256" key="34">
    <source>
        <dbReference type="ARBA" id="ARBA00048420"/>
    </source>
</evidence>
<organism evidence="54 55">
    <name type="scientific">Splendidivirga corallicola</name>
    <dbReference type="NCBI Taxonomy" id="3051826"/>
    <lineage>
        <taxon>Bacteria</taxon>
        <taxon>Pseudomonadati</taxon>
        <taxon>Bacteroidota</taxon>
        <taxon>Cytophagia</taxon>
        <taxon>Cytophagales</taxon>
        <taxon>Splendidivirgaceae</taxon>
        <taxon>Splendidivirga</taxon>
    </lineage>
</organism>
<dbReference type="Pfam" id="PF21394">
    <property type="entry name" value="Beta-ketacyl_N"/>
    <property type="match status" value="1"/>
</dbReference>
<dbReference type="InterPro" id="IPR049900">
    <property type="entry name" value="PKS_mFAS_DH"/>
</dbReference>
<comment type="catalytic activity">
    <reaction evidence="30">
        <text>acetyl-[ACP] + malonyl-[ACP] + H(+) = 3-oxobutanoyl-[ACP] + holo-[ACP] + CO2</text>
        <dbReference type="Rhea" id="RHEA:41800"/>
        <dbReference type="Rhea" id="RHEA-COMP:9621"/>
        <dbReference type="Rhea" id="RHEA-COMP:9623"/>
        <dbReference type="Rhea" id="RHEA-COMP:9625"/>
        <dbReference type="Rhea" id="RHEA-COMP:9685"/>
        <dbReference type="ChEBI" id="CHEBI:15378"/>
        <dbReference type="ChEBI" id="CHEBI:16526"/>
        <dbReference type="ChEBI" id="CHEBI:64479"/>
        <dbReference type="ChEBI" id="CHEBI:78446"/>
        <dbReference type="ChEBI" id="CHEBI:78449"/>
        <dbReference type="ChEBI" id="CHEBI:78450"/>
    </reaction>
    <physiologicalReaction direction="left-to-right" evidence="30">
        <dbReference type="Rhea" id="RHEA:41801"/>
    </physiologicalReaction>
</comment>
<evidence type="ECO:0000256" key="1">
    <source>
        <dbReference type="ARBA" id="ARBA00005189"/>
    </source>
</evidence>
<evidence type="ECO:0000256" key="46">
    <source>
        <dbReference type="ARBA" id="ARBA00049422"/>
    </source>
</evidence>
<evidence type="ECO:0000313" key="54">
    <source>
        <dbReference type="EMBL" id="MDN5202950.1"/>
    </source>
</evidence>
<evidence type="ECO:0000256" key="20">
    <source>
        <dbReference type="ARBA" id="ARBA00047300"/>
    </source>
</evidence>
<dbReference type="SMART" id="SM00822">
    <property type="entry name" value="PKS_KR"/>
    <property type="match status" value="1"/>
</dbReference>
<dbReference type="Proteomes" id="UP001172082">
    <property type="component" value="Unassembled WGS sequence"/>
</dbReference>
<dbReference type="InterPro" id="IPR001031">
    <property type="entry name" value="Thioesterase"/>
</dbReference>
<evidence type="ECO:0000256" key="39">
    <source>
        <dbReference type="ARBA" id="ARBA00048704"/>
    </source>
</evidence>
<dbReference type="InterPro" id="IPR001227">
    <property type="entry name" value="Ac_transferase_dom_sf"/>
</dbReference>
<evidence type="ECO:0000256" key="26">
    <source>
        <dbReference type="ARBA" id="ARBA00047578"/>
    </source>
</evidence>
<comment type="catalytic activity">
    <reaction evidence="47">
        <text>butanoyl-[ACP] + malonyl-[ACP] + H(+) = 3-oxohexanoyl-[ACP] + holo-[ACP] + CO2</text>
        <dbReference type="Rhea" id="RHEA:41820"/>
        <dbReference type="Rhea" id="RHEA-COMP:9623"/>
        <dbReference type="Rhea" id="RHEA-COMP:9628"/>
        <dbReference type="Rhea" id="RHEA-COMP:9629"/>
        <dbReference type="Rhea" id="RHEA-COMP:9685"/>
        <dbReference type="ChEBI" id="CHEBI:15378"/>
        <dbReference type="ChEBI" id="CHEBI:16526"/>
        <dbReference type="ChEBI" id="CHEBI:64479"/>
        <dbReference type="ChEBI" id="CHEBI:78449"/>
        <dbReference type="ChEBI" id="CHEBI:78454"/>
        <dbReference type="ChEBI" id="CHEBI:78456"/>
    </reaction>
    <physiologicalReaction direction="left-to-right" evidence="47">
        <dbReference type="Rhea" id="RHEA:41821"/>
    </physiologicalReaction>
</comment>
<comment type="catalytic activity">
    <reaction evidence="25">
        <text>(2E)-butenoyl-[ACP] + NADPH + H(+) = butanoyl-[ACP] + NADP(+)</text>
        <dbReference type="Rhea" id="RHEA:41812"/>
        <dbReference type="Rhea" id="RHEA-COMP:9627"/>
        <dbReference type="Rhea" id="RHEA-COMP:9628"/>
        <dbReference type="ChEBI" id="CHEBI:15378"/>
        <dbReference type="ChEBI" id="CHEBI:57783"/>
        <dbReference type="ChEBI" id="CHEBI:58349"/>
        <dbReference type="ChEBI" id="CHEBI:78453"/>
        <dbReference type="ChEBI" id="CHEBI:78454"/>
    </reaction>
    <physiologicalReaction direction="left-to-right" evidence="25">
        <dbReference type="Rhea" id="RHEA:41813"/>
    </physiologicalReaction>
</comment>
<evidence type="ECO:0000256" key="21">
    <source>
        <dbReference type="ARBA" id="ARBA00047394"/>
    </source>
</evidence>
<evidence type="ECO:0000256" key="45">
    <source>
        <dbReference type="ARBA" id="ARBA00049414"/>
    </source>
</evidence>
<comment type="catalytic activity">
    <reaction evidence="48">
        <text>(2E)-decenoyl-[ACP] + NADPH + H(+) = decanoyl-[ACP] + NADP(+)</text>
        <dbReference type="Rhea" id="RHEA:41864"/>
        <dbReference type="Rhea" id="RHEA-COMP:9639"/>
        <dbReference type="Rhea" id="RHEA-COMP:9640"/>
        <dbReference type="ChEBI" id="CHEBI:15378"/>
        <dbReference type="ChEBI" id="CHEBI:57783"/>
        <dbReference type="ChEBI" id="CHEBI:58349"/>
        <dbReference type="ChEBI" id="CHEBI:78467"/>
        <dbReference type="ChEBI" id="CHEBI:78468"/>
    </reaction>
    <physiologicalReaction direction="left-to-right" evidence="48">
        <dbReference type="Rhea" id="RHEA:41865"/>
    </physiologicalReaction>
</comment>
<dbReference type="Gene3D" id="3.40.366.10">
    <property type="entry name" value="Malonyl-Coenzyme A Acyl Carrier Protein, domain 2"/>
    <property type="match status" value="1"/>
</dbReference>
<dbReference type="SMART" id="SM00823">
    <property type="entry name" value="PKS_PP"/>
    <property type="match status" value="1"/>
</dbReference>
<feature type="active site" description="Proton acceptor; for dehydratase activity" evidence="50">
    <location>
        <position position="948"/>
    </location>
</feature>
<comment type="catalytic activity">
    <reaction evidence="45">
        <text>3-oxohexadecanoyl-[ACP] + NADPH + H(+) = (3R)-hydroxyhexadecanoyl-[ACP] + NADP(+)</text>
        <dbReference type="Rhea" id="RHEA:41904"/>
        <dbReference type="Rhea" id="RHEA-COMP:9649"/>
        <dbReference type="Rhea" id="RHEA-COMP:9650"/>
        <dbReference type="ChEBI" id="CHEBI:15378"/>
        <dbReference type="ChEBI" id="CHEBI:57783"/>
        <dbReference type="ChEBI" id="CHEBI:58349"/>
        <dbReference type="ChEBI" id="CHEBI:78478"/>
        <dbReference type="ChEBI" id="CHEBI:78480"/>
    </reaction>
    <physiologicalReaction direction="left-to-right" evidence="45">
        <dbReference type="Rhea" id="RHEA:41905"/>
    </physiologicalReaction>
</comment>
<evidence type="ECO:0000256" key="5">
    <source>
        <dbReference type="ARBA" id="ARBA00022799"/>
    </source>
</evidence>
<dbReference type="SMART" id="SM00825">
    <property type="entry name" value="PKS_KS"/>
    <property type="match status" value="1"/>
</dbReference>
<evidence type="ECO:0000256" key="15">
    <source>
        <dbReference type="ARBA" id="ARBA00023398"/>
    </source>
</evidence>
<dbReference type="PROSITE" id="PS52004">
    <property type="entry name" value="KS3_2"/>
    <property type="match status" value="1"/>
</dbReference>
<dbReference type="InterPro" id="IPR036291">
    <property type="entry name" value="NAD(P)-bd_dom_sf"/>
</dbReference>
<dbReference type="InterPro" id="IPR020841">
    <property type="entry name" value="PKS_Beta-ketoAc_synthase_dom"/>
</dbReference>
<evidence type="ECO:0000256" key="6">
    <source>
        <dbReference type="ARBA" id="ARBA00022857"/>
    </source>
</evidence>
<comment type="catalytic activity">
    <reaction evidence="14">
        <text>a (3R)-hydroxyacyl-[ACP] = a (2E)-enoyl-[ACP] + H2O</text>
        <dbReference type="Rhea" id="RHEA:13097"/>
        <dbReference type="Rhea" id="RHEA-COMP:9925"/>
        <dbReference type="Rhea" id="RHEA-COMP:9945"/>
        <dbReference type="ChEBI" id="CHEBI:15377"/>
        <dbReference type="ChEBI" id="CHEBI:78784"/>
        <dbReference type="ChEBI" id="CHEBI:78827"/>
        <dbReference type="EC" id="4.2.1.59"/>
    </reaction>
    <physiologicalReaction direction="left-to-right" evidence="14">
        <dbReference type="Rhea" id="RHEA:13098"/>
    </physiologicalReaction>
</comment>
<evidence type="ECO:0000256" key="14">
    <source>
        <dbReference type="ARBA" id="ARBA00023394"/>
    </source>
</evidence>
<evidence type="ECO:0000256" key="50">
    <source>
        <dbReference type="PROSITE-ProRule" id="PRU01363"/>
    </source>
</evidence>
<name>A0ABT8KTY9_9BACT</name>
<comment type="function">
    <text evidence="19">Fatty acid synthetase is a multifunctional enzyme that catalyzes the de novo biosynthesis of long-chain saturated fatty acids starting from acetyl-CoA and malonyl-CoA in the presence of NADPH. This multifunctional protein contains 7 catalytic activities and a site for the binding of the prosthetic group 4'-phosphopantetheine of the acyl carrier protein ([ACP]) domain.</text>
</comment>
<dbReference type="InterPro" id="IPR042104">
    <property type="entry name" value="PKS_dehydratase_sf"/>
</dbReference>
<evidence type="ECO:0000256" key="17">
    <source>
        <dbReference type="ARBA" id="ARBA00023401"/>
    </source>
</evidence>
<evidence type="ECO:0000256" key="18">
    <source>
        <dbReference type="ARBA" id="ARBA00023402"/>
    </source>
</evidence>
<comment type="catalytic activity">
    <reaction evidence="13">
        <text>(3R)-hydroxydecanoyl-[ACP] = (2E)-decenoyl-[ACP] + H2O</text>
        <dbReference type="Rhea" id="RHEA:41860"/>
        <dbReference type="Rhea" id="RHEA-COMP:9638"/>
        <dbReference type="Rhea" id="RHEA-COMP:9639"/>
        <dbReference type="ChEBI" id="CHEBI:15377"/>
        <dbReference type="ChEBI" id="CHEBI:78466"/>
        <dbReference type="ChEBI" id="CHEBI:78467"/>
    </reaction>
    <physiologicalReaction direction="left-to-right" evidence="13">
        <dbReference type="Rhea" id="RHEA:41861"/>
    </physiologicalReaction>
</comment>
<dbReference type="InterPro" id="IPR036736">
    <property type="entry name" value="ACP-like_sf"/>
</dbReference>
<dbReference type="SUPFAM" id="SSF55048">
    <property type="entry name" value="Probable ACP-binding domain of malonyl-CoA ACP transacylase"/>
    <property type="match status" value="1"/>
</dbReference>
<keyword evidence="5" id="KW-0702">S-nitrosylation</keyword>
<evidence type="ECO:0000256" key="32">
    <source>
        <dbReference type="ARBA" id="ARBA00048281"/>
    </source>
</evidence>
<evidence type="ECO:0000256" key="37">
    <source>
        <dbReference type="ARBA" id="ARBA00048650"/>
    </source>
</evidence>
<dbReference type="Gene3D" id="3.10.129.110">
    <property type="entry name" value="Polyketide synthase dehydratase"/>
    <property type="match status" value="1"/>
</dbReference>
<comment type="catalytic activity">
    <reaction evidence="20">
        <text>3-oxooctadecanoyl-[ACP] + NADPH + H(+) = (3R)-hydroxyoctadecanoyl-[ACP] + NADP(+)</text>
        <dbReference type="Rhea" id="RHEA:41920"/>
        <dbReference type="Rhea" id="RHEA-COMP:9653"/>
        <dbReference type="Rhea" id="RHEA-COMP:9654"/>
        <dbReference type="ChEBI" id="CHEBI:15378"/>
        <dbReference type="ChEBI" id="CHEBI:57783"/>
        <dbReference type="ChEBI" id="CHEBI:58349"/>
        <dbReference type="ChEBI" id="CHEBI:78487"/>
        <dbReference type="ChEBI" id="CHEBI:78488"/>
    </reaction>
    <physiologicalReaction direction="left-to-right" evidence="20">
        <dbReference type="Rhea" id="RHEA:41921"/>
    </physiologicalReaction>
</comment>
<keyword evidence="7" id="KW-0663">Pyridoxal phosphate</keyword>
<evidence type="ECO:0000256" key="44">
    <source>
        <dbReference type="ARBA" id="ARBA00049263"/>
    </source>
</evidence>
<evidence type="ECO:0000256" key="29">
    <source>
        <dbReference type="ARBA" id="ARBA00047953"/>
    </source>
</evidence>
<dbReference type="SMART" id="SM00826">
    <property type="entry name" value="PKS_DH"/>
    <property type="match status" value="1"/>
</dbReference>
<dbReference type="InterPro" id="IPR049551">
    <property type="entry name" value="PKS_DH_C"/>
</dbReference>
<dbReference type="EMBL" id="JAUJEA010000005">
    <property type="protein sequence ID" value="MDN5202950.1"/>
    <property type="molecule type" value="Genomic_DNA"/>
</dbReference>
<dbReference type="InterPro" id="IPR020843">
    <property type="entry name" value="ER"/>
</dbReference>
<protein>
    <submittedName>
        <fullName evidence="54">SDR family NAD(P)-dependent oxidoreductase</fullName>
    </submittedName>
</protein>
<evidence type="ECO:0000256" key="33">
    <source>
        <dbReference type="ARBA" id="ARBA00048289"/>
    </source>
</evidence>
<comment type="catalytic activity">
    <reaction evidence="17">
        <text>(3R)-hydroxyhexadecanoyl-[ACP] = (2E)-hexadecenoyl-[ACP] + H2O</text>
        <dbReference type="Rhea" id="RHEA:41908"/>
        <dbReference type="Rhea" id="RHEA-COMP:9650"/>
        <dbReference type="Rhea" id="RHEA-COMP:9651"/>
        <dbReference type="ChEBI" id="CHEBI:15377"/>
        <dbReference type="ChEBI" id="CHEBI:78480"/>
        <dbReference type="ChEBI" id="CHEBI:78481"/>
    </reaction>
    <physiologicalReaction direction="left-to-right" evidence="17">
        <dbReference type="Rhea" id="RHEA:41909"/>
    </physiologicalReaction>
</comment>
<evidence type="ECO:0000256" key="23">
    <source>
        <dbReference type="ARBA" id="ARBA00047440"/>
    </source>
</evidence>
<comment type="catalytic activity">
    <reaction evidence="10">
        <text>(3R)-hydroxyoctanoyl-[ACP] = (2E)-octenoyl-[ACP] + H2O</text>
        <dbReference type="Rhea" id="RHEA:41844"/>
        <dbReference type="Rhea" id="RHEA-COMP:9634"/>
        <dbReference type="Rhea" id="RHEA-COMP:9635"/>
        <dbReference type="ChEBI" id="CHEBI:15377"/>
        <dbReference type="ChEBI" id="CHEBI:78461"/>
        <dbReference type="ChEBI" id="CHEBI:78462"/>
    </reaction>
    <physiologicalReaction direction="left-to-right" evidence="10">
        <dbReference type="Rhea" id="RHEA:41845"/>
    </physiologicalReaction>
</comment>
<dbReference type="SUPFAM" id="SSF53901">
    <property type="entry name" value="Thiolase-like"/>
    <property type="match status" value="1"/>
</dbReference>
<dbReference type="PANTHER" id="PTHR43775">
    <property type="entry name" value="FATTY ACID SYNTHASE"/>
    <property type="match status" value="1"/>
</dbReference>
<dbReference type="Gene3D" id="3.90.180.10">
    <property type="entry name" value="Medium-chain alcohol dehydrogenases, catalytic domain"/>
    <property type="match status" value="1"/>
</dbReference>
<evidence type="ECO:0000256" key="22">
    <source>
        <dbReference type="ARBA" id="ARBA00047400"/>
    </source>
</evidence>
<dbReference type="Pfam" id="PF00698">
    <property type="entry name" value="Acyl_transf_1"/>
    <property type="match status" value="1"/>
</dbReference>
<comment type="catalytic activity">
    <reaction evidence="43">
        <text>(2E)-tetradecenoyl-[ACP] + NADPH + H(+) = tetradecanoyl-[ACP] + NADP(+)</text>
        <dbReference type="Rhea" id="RHEA:41896"/>
        <dbReference type="Rhea" id="RHEA-COMP:9647"/>
        <dbReference type="Rhea" id="RHEA-COMP:9648"/>
        <dbReference type="ChEBI" id="CHEBI:15378"/>
        <dbReference type="ChEBI" id="CHEBI:57783"/>
        <dbReference type="ChEBI" id="CHEBI:58349"/>
        <dbReference type="ChEBI" id="CHEBI:78475"/>
        <dbReference type="ChEBI" id="CHEBI:78477"/>
    </reaction>
    <physiologicalReaction direction="left-to-right" evidence="43">
        <dbReference type="Rhea" id="RHEA:41897"/>
    </physiologicalReaction>
</comment>
<dbReference type="InterPro" id="IPR013149">
    <property type="entry name" value="ADH-like_C"/>
</dbReference>
<feature type="domain" description="Carrier" evidence="51">
    <location>
        <begin position="2076"/>
        <end position="2153"/>
    </location>
</feature>
<dbReference type="CDD" id="cd08955">
    <property type="entry name" value="KR_2_FAS_SDR_x"/>
    <property type="match status" value="1"/>
</dbReference>
<evidence type="ECO:0000256" key="4">
    <source>
        <dbReference type="ARBA" id="ARBA00022679"/>
    </source>
</evidence>
<evidence type="ECO:0000256" key="43">
    <source>
        <dbReference type="ARBA" id="ARBA00049171"/>
    </source>
</evidence>
<dbReference type="InterPro" id="IPR049552">
    <property type="entry name" value="PKS_DH_N"/>
</dbReference>
<sequence length="2431" mass="271343">MKSTVFEKSKEKKISSGKEPIAIVGIGCRFPGDINGPYEFWNALTNGVDAITDVPKDRWDVDAFYDPNPDKAGKIKSRKGGFLKDIDKFDADFFGIFPAEANRIDPQQRFLLEVTYETLEDAGIKLENFSGTKTAVFMGVFMNDYWDVQTSSLQREQISPHVPMGVSLTSIANRLSYVYNLKGPSVTLDTACSSSLVGVHLACRSIWSGESELALAGGVNIILRPESSIMMSKGNFLSPDGYCKTFDSRANGYVRSEGCGMVLLKPLSQAEADGDHIYATILGSAVNQDGHTEEGFTVPSLDSQMDMLKTAYEDAGINPAEVSYVEAHGTGTPVGDPIETNAFGNVIGLNRKKGDECLIGSVKTNIGHLEAAAGIAGLIKLTMVLKNGQAPMNLHFVNPNPKIPFDKYKLKVPTKTESLKKYSKQLIGGVNSFGAGGTNAHIVLQNYLQPNSSKKETYPKKIKTQLFILSGKSLSALKDNVKIYVDYLSDTEHDLREICGSAASRRSAMDHRLSIAADSKEALTDSLNAFLNDETRTGMTYQKPSKTFVPKMGFIFSGQGPQWYAMGQQLLKSSPLFRDIVLKIDKLFSKVADWSLLDEMNKDEANSRVSETRIAQPAIMAIQIGLTELWKSWGVIPEGCVGHSIGEVAAAYAAGALSLEQAVEVIYHRSRGQHKATDKGKMLAVGLPVEEVRPLFKEYEQVVSIAAINGPNLLTLSGDAEPLEHIAEELDRKDIFHRFLKVNVPFHSHHMEPLKQELIASLSHLKPARAKKALYSTVTGNKEDGSHLVSDYWYKNVREPVYFTNALQSMIDDGYNTFVEIAPHPVLAAGANELLQVNNIKNAIIVPSLRRKEDEEMIMVGSLGQLFAHGVELDLNHFFGNDKKYVKLPRYVWQHESYWFENEENKKMRVGSKIHPHLKGFNQSISNPDNFLWDIELDQNVHKYIENHKVDAAIIFPGTGHLELAYAVAKESFPNEFEFLEDIHFESALFLPDEGESPHVTLEISSNEGDYVIYSSPKNEGDFQWTKHSKGKINYLGDSFISRPVDLNEIKERVINKVSITDFYLQLKESGLQYGEAFRNIQKLWKSENAVLAAIKLSKSLSYEADNFNIHPALLDACLHTIFAAKPEVESEKSGIYLPIYIRRFKIHEKPGAEVWNYLEITESNENFLGGNYFIMDKNGKLIAEIQGFRCKYIEGSRGEGKNDTYDGMYEYHWEETDISIYEDTGGKQKNETLILFNDQKNIVGSFGNDFERDHFNVIKIDKGDAFRIYSENHFEINPENQLDTERILKTLTDQKVNITKIIYGWILDQKRDVHLSVSELQEQQGALSQELLNMLRAVVSQGLEPSIAVITQGVELLGDKDKININQSAAYGISRVTINEYPFIKMGTIDIGDKLSDDDRNHLYQCLAADLPKKKHLVELAIRNDKVLTRRLQTVEEEIAEDMAAKKLPSLGSSYRADVREYGIMDSIVFRETRRKQPENDEIEIQVHAAGLNFKDIMNVMGLLSDEAVEGGIAGKNLGLECSGKVTAVGKDVTEFKVGDEVMAWSSNSYSGYSIAKSNCVISKPDNLSFEEASSLTVVFLTAYYSLNYLGRINENERILIHAASGGVGLAAIQIAQLAGAEIIATAGNEEKRKYLKSLGIQHVFDSRSLGFTDEVMKITEGKGVDIVLNSLSGKGITQSIKCLAPFGRFIEIGKADIYNDAKLALRRFGDNLSYHAVDLDRLMLQKPILGKKMFKDLGELFSSNKLKALPNKIFHITELSDALKYMSKGTHIGKITVKMDQEPITMLPSNTLELDPEATYLITGGASGFGLSLAKLLVDKGAKHLALVSRSGCKSEADWEIVRSLENKGVQVHLMKSDITSTKDIRLLMNIIRDTMPPLRGVIHSAAVLEDATIPNVDNERFMRVFRPKVLGAWNLHQATQKETLDFFLMLSSISSIFGLPGQSNYSAANNFLDRLAHYRQSIGLRASSVNLGVLGMYAGMSKEGGNVINVLANQGWLPLSLQQVTSKIENVLLQQPAQRMAANLDWKRFRDFFAHLIDDSRFAHLIEAAQQKGKVGSGSTTLLDEILNASVEERQGKLQEKLTNSLAKILGTSSDKIETDISISVIGLDSLMLNQLRNWIQQKLEINYPLMKIAKGPSIEELSAQLLEELNQEEEVSTNEDTSGIDNGENVEIVNDWLVRNKGNRQTIKKRVFCIHPVGAGASMFSHFIYNPPKDTDIMAFQLPGRENRKDEKPYEDIQKLIPDMAEAVLPLLDVPFIILGHSFGGIIGFELVRYLREHYNISPAQLFITGTIAPQLTKGWKKRDVINETSIESNSEEKLLSLMNYIDDVEFIKRILPVMRKDMPIIMTYPYTPLEPLDIPITAFAADKDEVVLINEVACWKEQTKSNFTLEVVEGDHWFLSRNKKLILQRLTEAVEKASTQKDIQAV</sequence>
<comment type="catalytic activity">
    <reaction evidence="40">
        <text>3-oxotetradecanoyl-[ACP] + NADPH + H(+) = (3R)-hydroxytetradecanoyl-[ACP] + NADP(+)</text>
        <dbReference type="Rhea" id="RHEA:41888"/>
        <dbReference type="Rhea" id="RHEA-COMP:9645"/>
        <dbReference type="Rhea" id="RHEA-COMP:9646"/>
        <dbReference type="ChEBI" id="CHEBI:15378"/>
        <dbReference type="ChEBI" id="CHEBI:57783"/>
        <dbReference type="ChEBI" id="CHEBI:58349"/>
        <dbReference type="ChEBI" id="CHEBI:78473"/>
        <dbReference type="ChEBI" id="CHEBI:78474"/>
    </reaction>
    <physiologicalReaction direction="left-to-right" evidence="40">
        <dbReference type="Rhea" id="RHEA:41889"/>
    </physiologicalReaction>
</comment>
<evidence type="ECO:0000256" key="19">
    <source>
        <dbReference type="ARBA" id="ARBA00023442"/>
    </source>
</evidence>
<dbReference type="SMART" id="SM00829">
    <property type="entry name" value="PKS_ER"/>
    <property type="match status" value="1"/>
</dbReference>
<dbReference type="InterPro" id="IPR057326">
    <property type="entry name" value="KR_dom"/>
</dbReference>
<keyword evidence="9" id="KW-0012">Acyltransferase</keyword>
<feature type="region of interest" description="N-terminal hotdog fold" evidence="50">
    <location>
        <begin position="915"/>
        <end position="1040"/>
    </location>
</feature>
<comment type="catalytic activity">
    <reaction evidence="33">
        <text>tetradecanoyl-[ACP] + H2O = tetradecanoate + holo-[ACP] + H(+)</text>
        <dbReference type="Rhea" id="RHEA:30123"/>
        <dbReference type="Rhea" id="RHEA-COMP:9648"/>
        <dbReference type="Rhea" id="RHEA-COMP:9685"/>
        <dbReference type="ChEBI" id="CHEBI:15377"/>
        <dbReference type="ChEBI" id="CHEBI:15378"/>
        <dbReference type="ChEBI" id="CHEBI:30807"/>
        <dbReference type="ChEBI" id="CHEBI:64479"/>
        <dbReference type="ChEBI" id="CHEBI:78477"/>
        <dbReference type="EC" id="3.1.2.14"/>
    </reaction>
    <physiologicalReaction direction="left-to-right" evidence="33">
        <dbReference type="Rhea" id="RHEA:30124"/>
    </physiologicalReaction>
</comment>
<reference evidence="54" key="1">
    <citation type="submission" date="2023-06" db="EMBL/GenBank/DDBJ databases">
        <title>Genomic of Parafulvivirga corallium.</title>
        <authorList>
            <person name="Wang G."/>
        </authorList>
    </citation>
    <scope>NUCLEOTIDE SEQUENCE</scope>
    <source>
        <strain evidence="54">BMA10</strain>
    </source>
</reference>
<dbReference type="SUPFAM" id="SSF53474">
    <property type="entry name" value="alpha/beta-Hydrolases"/>
    <property type="match status" value="1"/>
</dbReference>
<dbReference type="PROSITE" id="PS00606">
    <property type="entry name" value="KS3_1"/>
    <property type="match status" value="1"/>
</dbReference>
<dbReference type="Pfam" id="PF21089">
    <property type="entry name" value="PKS_DH_N"/>
    <property type="match status" value="1"/>
</dbReference>
<dbReference type="CDD" id="cd00833">
    <property type="entry name" value="PKS"/>
    <property type="match status" value="1"/>
</dbReference>
<evidence type="ECO:0000256" key="31">
    <source>
        <dbReference type="ARBA" id="ARBA00048051"/>
    </source>
</evidence>
<evidence type="ECO:0000256" key="7">
    <source>
        <dbReference type="ARBA" id="ARBA00022898"/>
    </source>
</evidence>
<evidence type="ECO:0000256" key="49">
    <source>
        <dbReference type="ARBA" id="ARBA00049533"/>
    </source>
</evidence>
<dbReference type="InterPro" id="IPR049490">
    <property type="entry name" value="C883_1060-like_KR_N"/>
</dbReference>
<comment type="pathway">
    <text evidence="1">Lipid metabolism.</text>
</comment>
<comment type="catalytic activity">
    <reaction evidence="41">
        <text>(2E)-octadecenoyl-[ACP] + NADPH + H(+) = octadecanoyl-[ACP] + NADP(+)</text>
        <dbReference type="Rhea" id="RHEA:41928"/>
        <dbReference type="Rhea" id="RHEA-COMP:9655"/>
        <dbReference type="Rhea" id="RHEA-COMP:9656"/>
        <dbReference type="ChEBI" id="CHEBI:15378"/>
        <dbReference type="ChEBI" id="CHEBI:57783"/>
        <dbReference type="ChEBI" id="CHEBI:58349"/>
        <dbReference type="ChEBI" id="CHEBI:78489"/>
        <dbReference type="ChEBI" id="CHEBI:78495"/>
    </reaction>
    <physiologicalReaction direction="left-to-right" evidence="41">
        <dbReference type="Rhea" id="RHEA:41929"/>
    </physiologicalReaction>
</comment>
<dbReference type="Pfam" id="PF08659">
    <property type="entry name" value="KR"/>
    <property type="match status" value="1"/>
</dbReference>
<dbReference type="InterPro" id="IPR013154">
    <property type="entry name" value="ADH-like_N"/>
</dbReference>
<evidence type="ECO:0000256" key="36">
    <source>
        <dbReference type="ARBA" id="ARBA00048571"/>
    </source>
</evidence>
<keyword evidence="3" id="KW-0597">Phosphoprotein</keyword>
<evidence type="ECO:0000256" key="48">
    <source>
        <dbReference type="ARBA" id="ARBA00049521"/>
    </source>
</evidence>
<comment type="catalytic activity">
    <reaction evidence="32">
        <text>(2E)-dodecenoyl-[ACP] + NADPH + H(+) = dodecanoyl-[ACP] + NADP(+)</text>
        <dbReference type="Rhea" id="RHEA:41880"/>
        <dbReference type="Rhea" id="RHEA-COMP:9643"/>
        <dbReference type="Rhea" id="RHEA-COMP:9644"/>
        <dbReference type="ChEBI" id="CHEBI:15378"/>
        <dbReference type="ChEBI" id="CHEBI:57783"/>
        <dbReference type="ChEBI" id="CHEBI:58349"/>
        <dbReference type="ChEBI" id="CHEBI:65264"/>
        <dbReference type="ChEBI" id="CHEBI:78472"/>
    </reaction>
    <physiologicalReaction direction="left-to-right" evidence="32">
        <dbReference type="Rhea" id="RHEA:41881"/>
    </physiologicalReaction>
</comment>
<dbReference type="InterPro" id="IPR014043">
    <property type="entry name" value="Acyl_transferase_dom"/>
</dbReference>
<dbReference type="PROSITE" id="PS52019">
    <property type="entry name" value="PKS_MFAS_DH"/>
    <property type="match status" value="1"/>
</dbReference>
<dbReference type="Pfam" id="PF00975">
    <property type="entry name" value="Thioesterase"/>
    <property type="match status" value="1"/>
</dbReference>
<evidence type="ECO:0000256" key="30">
    <source>
        <dbReference type="ARBA" id="ARBA00047961"/>
    </source>
</evidence>
<evidence type="ECO:0000256" key="41">
    <source>
        <dbReference type="ARBA" id="ARBA00049019"/>
    </source>
</evidence>
<dbReference type="InterPro" id="IPR011032">
    <property type="entry name" value="GroES-like_sf"/>
</dbReference>
<dbReference type="InterPro" id="IPR016039">
    <property type="entry name" value="Thiolase-like"/>
</dbReference>
<dbReference type="Gene3D" id="3.40.47.10">
    <property type="match status" value="1"/>
</dbReference>
<dbReference type="InterPro" id="IPR016035">
    <property type="entry name" value="Acyl_Trfase/lysoPLipase"/>
</dbReference>
<accession>A0ABT8KTY9</accession>
<evidence type="ECO:0000256" key="9">
    <source>
        <dbReference type="ARBA" id="ARBA00023315"/>
    </source>
</evidence>
<dbReference type="SMART" id="SM00827">
    <property type="entry name" value="PKS_AT"/>
    <property type="match status" value="1"/>
</dbReference>
<comment type="catalytic activity">
    <reaction evidence="21">
        <text>hexanoyl-[ACP] + malonyl-[ACP] + H(+) = 3-oxooctanoyl-[ACP] + holo-[ACP] + CO2</text>
        <dbReference type="Rhea" id="RHEA:41836"/>
        <dbReference type="Rhea" id="RHEA-COMP:9623"/>
        <dbReference type="Rhea" id="RHEA-COMP:9632"/>
        <dbReference type="Rhea" id="RHEA-COMP:9633"/>
        <dbReference type="Rhea" id="RHEA-COMP:9685"/>
        <dbReference type="ChEBI" id="CHEBI:15378"/>
        <dbReference type="ChEBI" id="CHEBI:16526"/>
        <dbReference type="ChEBI" id="CHEBI:64479"/>
        <dbReference type="ChEBI" id="CHEBI:78449"/>
        <dbReference type="ChEBI" id="CHEBI:78459"/>
        <dbReference type="ChEBI" id="CHEBI:78460"/>
    </reaction>
    <physiologicalReaction direction="left-to-right" evidence="21">
        <dbReference type="Rhea" id="RHEA:41837"/>
    </physiologicalReaction>
</comment>
<evidence type="ECO:0000256" key="24">
    <source>
        <dbReference type="ARBA" id="ARBA00047451"/>
    </source>
</evidence>
<comment type="catalytic activity">
    <reaction evidence="46">
        <text>3-oxooctanoyl-[ACP] + NADPH + H(+) = (3R)-hydroxyoctanoyl-[ACP] + NADP(+)</text>
        <dbReference type="Rhea" id="RHEA:41840"/>
        <dbReference type="Rhea" id="RHEA-COMP:9633"/>
        <dbReference type="Rhea" id="RHEA-COMP:9634"/>
        <dbReference type="ChEBI" id="CHEBI:15378"/>
        <dbReference type="ChEBI" id="CHEBI:57783"/>
        <dbReference type="ChEBI" id="CHEBI:58349"/>
        <dbReference type="ChEBI" id="CHEBI:78460"/>
        <dbReference type="ChEBI" id="CHEBI:78461"/>
    </reaction>
    <physiologicalReaction direction="left-to-right" evidence="46">
        <dbReference type="Rhea" id="RHEA:41841"/>
    </physiologicalReaction>
</comment>
<comment type="catalytic activity">
    <reaction evidence="49">
        <text>octanoyl-[ACP] + malonyl-[ACP] + H(+) = 3-oxodecanoyl-[ACP] + holo-[ACP] + CO2</text>
        <dbReference type="Rhea" id="RHEA:41852"/>
        <dbReference type="Rhea" id="RHEA-COMP:9623"/>
        <dbReference type="Rhea" id="RHEA-COMP:9636"/>
        <dbReference type="Rhea" id="RHEA-COMP:9637"/>
        <dbReference type="Rhea" id="RHEA-COMP:9685"/>
        <dbReference type="ChEBI" id="CHEBI:15378"/>
        <dbReference type="ChEBI" id="CHEBI:16526"/>
        <dbReference type="ChEBI" id="CHEBI:64479"/>
        <dbReference type="ChEBI" id="CHEBI:78449"/>
        <dbReference type="ChEBI" id="CHEBI:78463"/>
        <dbReference type="ChEBI" id="CHEBI:78464"/>
    </reaction>
    <physiologicalReaction direction="left-to-right" evidence="49">
        <dbReference type="Rhea" id="RHEA:41853"/>
    </physiologicalReaction>
</comment>
<dbReference type="Gene3D" id="3.40.50.1820">
    <property type="entry name" value="alpha/beta hydrolase"/>
    <property type="match status" value="1"/>
</dbReference>
<dbReference type="InterPro" id="IPR029058">
    <property type="entry name" value="AB_hydrolase_fold"/>
</dbReference>
<comment type="catalytic activity">
    <reaction evidence="15">
        <text>(3R)-hydroxytetradecanoyl-[ACP] = (2E)-tetradecenoyl-[ACP] + H2O</text>
        <dbReference type="Rhea" id="RHEA:41892"/>
        <dbReference type="Rhea" id="RHEA-COMP:9646"/>
        <dbReference type="Rhea" id="RHEA-COMP:9647"/>
        <dbReference type="ChEBI" id="CHEBI:15377"/>
        <dbReference type="ChEBI" id="CHEBI:78474"/>
        <dbReference type="ChEBI" id="CHEBI:78475"/>
    </reaction>
    <physiologicalReaction direction="left-to-right" evidence="15">
        <dbReference type="Rhea" id="RHEA:41893"/>
    </physiologicalReaction>
</comment>
<evidence type="ECO:0000256" key="3">
    <source>
        <dbReference type="ARBA" id="ARBA00022553"/>
    </source>
</evidence>
<evidence type="ECO:0000313" key="55">
    <source>
        <dbReference type="Proteomes" id="UP001172082"/>
    </source>
</evidence>
<dbReference type="PROSITE" id="PS50075">
    <property type="entry name" value="CARRIER"/>
    <property type="match status" value="1"/>
</dbReference>
<comment type="catalytic activity">
    <reaction evidence="44">
        <text>3-oxododecanoyl-[ACP] + NADPH + H(+) = (3R)-hydroxydodecanoyl-[ACP] + NADP(+)</text>
        <dbReference type="Rhea" id="RHEA:41872"/>
        <dbReference type="Rhea" id="RHEA-COMP:9641"/>
        <dbReference type="Rhea" id="RHEA-COMP:9642"/>
        <dbReference type="ChEBI" id="CHEBI:15378"/>
        <dbReference type="ChEBI" id="CHEBI:57783"/>
        <dbReference type="ChEBI" id="CHEBI:58349"/>
        <dbReference type="ChEBI" id="CHEBI:78469"/>
        <dbReference type="ChEBI" id="CHEBI:78470"/>
    </reaction>
    <physiologicalReaction direction="left-to-right" evidence="44">
        <dbReference type="Rhea" id="RHEA:41873"/>
    </physiologicalReaction>
</comment>
<evidence type="ECO:0000256" key="16">
    <source>
        <dbReference type="ARBA" id="ARBA00023399"/>
    </source>
</evidence>
<dbReference type="Gene3D" id="3.30.70.3290">
    <property type="match status" value="1"/>
</dbReference>
<feature type="region of interest" description="C-terminal hotdog fold" evidence="50">
    <location>
        <begin position="1055"/>
        <end position="1200"/>
    </location>
</feature>
<comment type="caution">
    <text evidence="54">The sequence shown here is derived from an EMBL/GenBank/DDBJ whole genome shotgun (WGS) entry which is preliminary data.</text>
</comment>
<proteinExistence type="predicted"/>
<comment type="catalytic activity">
    <reaction evidence="22">
        <text>a (3R)-hydroxyacyl-[ACP] + NADP(+) = a 3-oxoacyl-[ACP] + NADPH + H(+)</text>
        <dbReference type="Rhea" id="RHEA:17397"/>
        <dbReference type="Rhea" id="RHEA-COMP:9916"/>
        <dbReference type="Rhea" id="RHEA-COMP:9945"/>
        <dbReference type="ChEBI" id="CHEBI:15378"/>
        <dbReference type="ChEBI" id="CHEBI:57783"/>
        <dbReference type="ChEBI" id="CHEBI:58349"/>
        <dbReference type="ChEBI" id="CHEBI:78776"/>
        <dbReference type="ChEBI" id="CHEBI:78827"/>
        <dbReference type="EC" id="1.1.1.100"/>
    </reaction>
    <physiologicalReaction direction="right-to-left" evidence="22">
        <dbReference type="Rhea" id="RHEA:17399"/>
    </physiologicalReaction>
</comment>
<keyword evidence="8" id="KW-0511">Multifunctional enzyme</keyword>
<evidence type="ECO:0000259" key="52">
    <source>
        <dbReference type="PROSITE" id="PS52004"/>
    </source>
</evidence>
<dbReference type="Pfam" id="PF00107">
    <property type="entry name" value="ADH_zinc_N"/>
    <property type="match status" value="1"/>
</dbReference>
<comment type="catalytic activity">
    <reaction evidence="18">
        <text>(3R)-hydroxybutanoyl-[ACP] = (2E)-butenoyl-[ACP] + H2O</text>
        <dbReference type="Rhea" id="RHEA:41808"/>
        <dbReference type="Rhea" id="RHEA-COMP:9626"/>
        <dbReference type="Rhea" id="RHEA-COMP:9627"/>
        <dbReference type="ChEBI" id="CHEBI:15377"/>
        <dbReference type="ChEBI" id="CHEBI:78451"/>
        <dbReference type="ChEBI" id="CHEBI:78453"/>
    </reaction>
    <physiologicalReaction direction="left-to-right" evidence="18">
        <dbReference type="Rhea" id="RHEA:41809"/>
    </physiologicalReaction>
</comment>
<dbReference type="InterPro" id="IPR018201">
    <property type="entry name" value="Ketoacyl_synth_AS"/>
</dbReference>
<dbReference type="SUPFAM" id="SSF52151">
    <property type="entry name" value="FabD/lysophospholipase-like"/>
    <property type="match status" value="1"/>
</dbReference>
<comment type="catalytic activity">
    <reaction evidence="16">
        <text>(3R)-hydroxyoctadecanoyl-[ACP] = (2E)-octadecenoyl-[ACP] + H2O</text>
        <dbReference type="Rhea" id="RHEA:41924"/>
        <dbReference type="Rhea" id="RHEA-COMP:9654"/>
        <dbReference type="Rhea" id="RHEA-COMP:9655"/>
        <dbReference type="ChEBI" id="CHEBI:15377"/>
        <dbReference type="ChEBI" id="CHEBI:78488"/>
        <dbReference type="ChEBI" id="CHEBI:78489"/>
    </reaction>
    <physiologicalReaction direction="left-to-right" evidence="16">
        <dbReference type="Rhea" id="RHEA:41925"/>
    </physiologicalReaction>
</comment>
<evidence type="ECO:0000256" key="2">
    <source>
        <dbReference type="ARBA" id="ARBA00022450"/>
    </source>
</evidence>
<dbReference type="SUPFAM" id="SSF50129">
    <property type="entry name" value="GroES-like"/>
    <property type="match status" value="1"/>
</dbReference>
<dbReference type="Pfam" id="PF16197">
    <property type="entry name" value="KAsynt_C_assoc"/>
    <property type="match status" value="1"/>
</dbReference>
<comment type="catalytic activity">
    <reaction evidence="29">
        <text>3-oxobutanoyl-[ACP] + NADPH + H(+) = (3R)-hydroxybutanoyl-[ACP] + NADP(+)</text>
        <dbReference type="Rhea" id="RHEA:41804"/>
        <dbReference type="Rhea" id="RHEA-COMP:9625"/>
        <dbReference type="Rhea" id="RHEA-COMP:9626"/>
        <dbReference type="ChEBI" id="CHEBI:15378"/>
        <dbReference type="ChEBI" id="CHEBI:57783"/>
        <dbReference type="ChEBI" id="CHEBI:58349"/>
        <dbReference type="ChEBI" id="CHEBI:78450"/>
        <dbReference type="ChEBI" id="CHEBI:78451"/>
    </reaction>
    <physiologicalReaction direction="left-to-right" evidence="29">
        <dbReference type="Rhea" id="RHEA:41805"/>
    </physiologicalReaction>
</comment>
<evidence type="ECO:0000256" key="35">
    <source>
        <dbReference type="ARBA" id="ARBA00048506"/>
    </source>
</evidence>
<dbReference type="InterPro" id="IPR020806">
    <property type="entry name" value="PKS_PP-bd"/>
</dbReference>
<dbReference type="Gene3D" id="1.10.1200.10">
    <property type="entry name" value="ACP-like"/>
    <property type="match status" value="1"/>
</dbReference>
<dbReference type="CDD" id="cd05195">
    <property type="entry name" value="enoyl_red"/>
    <property type="match status" value="1"/>
</dbReference>
<dbReference type="SUPFAM" id="SSF51735">
    <property type="entry name" value="NAD(P)-binding Rossmann-fold domains"/>
    <property type="match status" value="3"/>
</dbReference>
<dbReference type="Pfam" id="PF08240">
    <property type="entry name" value="ADH_N"/>
    <property type="match status" value="1"/>
</dbReference>
<evidence type="ECO:0000256" key="12">
    <source>
        <dbReference type="ARBA" id="ARBA00023373"/>
    </source>
</evidence>
<evidence type="ECO:0000256" key="13">
    <source>
        <dbReference type="ARBA" id="ARBA00023388"/>
    </source>
</evidence>
<dbReference type="Gene3D" id="3.40.50.720">
    <property type="entry name" value="NAD(P)-binding Rossmann-like Domain"/>
    <property type="match status" value="3"/>
</dbReference>
<comment type="catalytic activity">
    <reaction evidence="36">
        <text>3-oxohexanoyl-[ACP] + NADPH + H(+) = (3R)-hydroxyhexanoyl-[ACP] + NADP(+)</text>
        <dbReference type="Rhea" id="RHEA:41824"/>
        <dbReference type="Rhea" id="RHEA-COMP:9629"/>
        <dbReference type="Rhea" id="RHEA-COMP:9630"/>
        <dbReference type="ChEBI" id="CHEBI:15378"/>
        <dbReference type="ChEBI" id="CHEBI:57783"/>
        <dbReference type="ChEBI" id="CHEBI:58349"/>
        <dbReference type="ChEBI" id="CHEBI:78456"/>
        <dbReference type="ChEBI" id="CHEBI:78457"/>
    </reaction>
    <physiologicalReaction direction="left-to-right" evidence="36">
        <dbReference type="Rhea" id="RHEA:41825"/>
    </physiologicalReaction>
</comment>
<evidence type="ECO:0000256" key="10">
    <source>
        <dbReference type="ARBA" id="ARBA00023332"/>
    </source>
</evidence>
<evidence type="ECO:0000256" key="47">
    <source>
        <dbReference type="ARBA" id="ARBA00049449"/>
    </source>
</evidence>
<evidence type="ECO:0000256" key="38">
    <source>
        <dbReference type="ARBA" id="ARBA00048691"/>
    </source>
</evidence>
<dbReference type="Pfam" id="PF02801">
    <property type="entry name" value="Ketoacyl-synt_C"/>
    <property type="match status" value="1"/>
</dbReference>
<comment type="catalytic activity">
    <reaction evidence="12">
        <text>(3R)-hydroxyhexanoyl-[ACP] = (2E)-hexenoyl-[ACP] + H2O</text>
        <dbReference type="Rhea" id="RHEA:41828"/>
        <dbReference type="Rhea" id="RHEA-COMP:9630"/>
        <dbReference type="Rhea" id="RHEA-COMP:9631"/>
        <dbReference type="ChEBI" id="CHEBI:15377"/>
        <dbReference type="ChEBI" id="CHEBI:78457"/>
        <dbReference type="ChEBI" id="CHEBI:78458"/>
    </reaction>
    <physiologicalReaction direction="left-to-right" evidence="12">
        <dbReference type="Rhea" id="RHEA:41829"/>
    </physiologicalReaction>
</comment>
<dbReference type="InterPro" id="IPR014030">
    <property type="entry name" value="Ketoacyl_synth_N"/>
</dbReference>
<comment type="catalytic activity">
    <reaction evidence="39">
        <text>hexadecanoyl-[ACP] + H2O = hexadecanoate + holo-[ACP] + H(+)</text>
        <dbReference type="Rhea" id="RHEA:41932"/>
        <dbReference type="Rhea" id="RHEA-COMP:9652"/>
        <dbReference type="Rhea" id="RHEA-COMP:9685"/>
        <dbReference type="ChEBI" id="CHEBI:7896"/>
        <dbReference type="ChEBI" id="CHEBI:15377"/>
        <dbReference type="ChEBI" id="CHEBI:15378"/>
        <dbReference type="ChEBI" id="CHEBI:64479"/>
        <dbReference type="ChEBI" id="CHEBI:78483"/>
        <dbReference type="EC" id="3.1.2.14"/>
    </reaction>
    <physiologicalReaction direction="left-to-right" evidence="39">
        <dbReference type="Rhea" id="RHEA:41933"/>
    </physiologicalReaction>
</comment>
<comment type="catalytic activity">
    <reaction evidence="31">
        <text>hexadecanoyl-[ACP] + malonyl-[ACP] + H(+) = 3-oxooctadecanoyl-[ACP] + holo-[ACP] + CO2</text>
        <dbReference type="Rhea" id="RHEA:41916"/>
        <dbReference type="Rhea" id="RHEA-COMP:9623"/>
        <dbReference type="Rhea" id="RHEA-COMP:9652"/>
        <dbReference type="Rhea" id="RHEA-COMP:9653"/>
        <dbReference type="Rhea" id="RHEA-COMP:9685"/>
        <dbReference type="ChEBI" id="CHEBI:15378"/>
        <dbReference type="ChEBI" id="CHEBI:16526"/>
        <dbReference type="ChEBI" id="CHEBI:64479"/>
        <dbReference type="ChEBI" id="CHEBI:78449"/>
        <dbReference type="ChEBI" id="CHEBI:78483"/>
        <dbReference type="ChEBI" id="CHEBI:78487"/>
    </reaction>
    <physiologicalReaction direction="left-to-right" evidence="31">
        <dbReference type="Rhea" id="RHEA:41917"/>
    </physiologicalReaction>
</comment>
<evidence type="ECO:0000256" key="8">
    <source>
        <dbReference type="ARBA" id="ARBA00023268"/>
    </source>
</evidence>
<comment type="catalytic activity">
    <reaction evidence="38">
        <text>holo-[ACP] + acetyl-CoA = acetyl-[ACP] + CoA</text>
        <dbReference type="Rhea" id="RHEA:41788"/>
        <dbReference type="Rhea" id="RHEA-COMP:9621"/>
        <dbReference type="Rhea" id="RHEA-COMP:9685"/>
        <dbReference type="ChEBI" id="CHEBI:57287"/>
        <dbReference type="ChEBI" id="CHEBI:57288"/>
        <dbReference type="ChEBI" id="CHEBI:64479"/>
        <dbReference type="ChEBI" id="CHEBI:78446"/>
        <dbReference type="EC" id="2.3.1.38"/>
    </reaction>
    <physiologicalReaction direction="left-to-right" evidence="38">
        <dbReference type="Rhea" id="RHEA:41789"/>
    </physiologicalReaction>
</comment>
<dbReference type="Pfam" id="PF14765">
    <property type="entry name" value="PS-DH"/>
    <property type="match status" value="1"/>
</dbReference>
<comment type="catalytic activity">
    <reaction evidence="28">
        <text>(2E)-hexenoyl-[ACP] + NADPH + H(+) = hexanoyl-[ACP] + NADP(+)</text>
        <dbReference type="Rhea" id="RHEA:41832"/>
        <dbReference type="Rhea" id="RHEA-COMP:9631"/>
        <dbReference type="Rhea" id="RHEA-COMP:9632"/>
        <dbReference type="ChEBI" id="CHEBI:15378"/>
        <dbReference type="ChEBI" id="CHEBI:57783"/>
        <dbReference type="ChEBI" id="CHEBI:58349"/>
        <dbReference type="ChEBI" id="CHEBI:78458"/>
        <dbReference type="ChEBI" id="CHEBI:78459"/>
    </reaction>
    <physiologicalReaction direction="left-to-right" evidence="28">
        <dbReference type="Rhea" id="RHEA:41833"/>
    </physiologicalReaction>
</comment>
<evidence type="ECO:0000256" key="27">
    <source>
        <dbReference type="ARBA" id="ARBA00047810"/>
    </source>
</evidence>
<evidence type="ECO:0000259" key="51">
    <source>
        <dbReference type="PROSITE" id="PS50075"/>
    </source>
</evidence>
<dbReference type="RefSeq" id="WP_346752969.1">
    <property type="nucleotide sequence ID" value="NZ_JAUJEA010000005.1"/>
</dbReference>
<comment type="catalytic activity">
    <reaction evidence="26">
        <text>dodecanoyl-[ACP] + malonyl-[ACP] + H(+) = 3-oxotetradecanoyl-[ACP] + holo-[ACP] + CO2</text>
        <dbReference type="Rhea" id="RHEA:41884"/>
        <dbReference type="Rhea" id="RHEA-COMP:9623"/>
        <dbReference type="Rhea" id="RHEA-COMP:9644"/>
        <dbReference type="Rhea" id="RHEA-COMP:9645"/>
        <dbReference type="Rhea" id="RHEA-COMP:9685"/>
        <dbReference type="ChEBI" id="CHEBI:15378"/>
        <dbReference type="ChEBI" id="CHEBI:16526"/>
        <dbReference type="ChEBI" id="CHEBI:64479"/>
        <dbReference type="ChEBI" id="CHEBI:65264"/>
        <dbReference type="ChEBI" id="CHEBI:78449"/>
        <dbReference type="ChEBI" id="CHEBI:78473"/>
    </reaction>
    <physiologicalReaction direction="left-to-right" evidence="26">
        <dbReference type="Rhea" id="RHEA:41885"/>
    </physiologicalReaction>
</comment>
<dbReference type="Pfam" id="PF23297">
    <property type="entry name" value="ACP_SdgA_C"/>
    <property type="match status" value="1"/>
</dbReference>
<comment type="catalytic activity">
    <reaction evidence="23">
        <text>3-oxodecanoyl-[ACP] + NADPH + H(+) = (3R)-hydroxydecanoyl-[ACP] + NADP(+)</text>
        <dbReference type="Rhea" id="RHEA:41856"/>
        <dbReference type="Rhea" id="RHEA-COMP:9637"/>
        <dbReference type="Rhea" id="RHEA-COMP:9638"/>
        <dbReference type="ChEBI" id="CHEBI:15378"/>
        <dbReference type="ChEBI" id="CHEBI:57783"/>
        <dbReference type="ChEBI" id="CHEBI:58349"/>
        <dbReference type="ChEBI" id="CHEBI:78464"/>
        <dbReference type="ChEBI" id="CHEBI:78466"/>
    </reaction>
    <physiologicalReaction direction="left-to-right" evidence="23">
        <dbReference type="Rhea" id="RHEA:41857"/>
    </physiologicalReaction>
</comment>
<comment type="catalytic activity">
    <reaction evidence="42">
        <text>decanoyl-[ACP] + malonyl-[ACP] + H(+) = 3-oxododecanoyl-[ACP] + holo-[ACP] + CO2</text>
        <dbReference type="Rhea" id="RHEA:41868"/>
        <dbReference type="Rhea" id="RHEA-COMP:9623"/>
        <dbReference type="Rhea" id="RHEA-COMP:9640"/>
        <dbReference type="Rhea" id="RHEA-COMP:9641"/>
        <dbReference type="Rhea" id="RHEA-COMP:9685"/>
        <dbReference type="ChEBI" id="CHEBI:15378"/>
        <dbReference type="ChEBI" id="CHEBI:16526"/>
        <dbReference type="ChEBI" id="CHEBI:64479"/>
        <dbReference type="ChEBI" id="CHEBI:78449"/>
        <dbReference type="ChEBI" id="CHEBI:78468"/>
        <dbReference type="ChEBI" id="CHEBI:78469"/>
    </reaction>
    <physiologicalReaction direction="left-to-right" evidence="42">
        <dbReference type="Rhea" id="RHEA:41869"/>
    </physiologicalReaction>
</comment>
<feature type="active site" description="Proton donor; for dehydratase activity" evidence="50">
    <location>
        <position position="1116"/>
    </location>
</feature>
<evidence type="ECO:0000256" key="28">
    <source>
        <dbReference type="ARBA" id="ARBA00047897"/>
    </source>
</evidence>
<comment type="catalytic activity">
    <reaction evidence="24">
        <text>tetradecanoyl-[ACP] + malonyl-[ACP] + H(+) = 3-oxohexadecanoyl-[ACP] + holo-[ACP] + CO2</text>
        <dbReference type="Rhea" id="RHEA:41900"/>
        <dbReference type="Rhea" id="RHEA-COMP:9623"/>
        <dbReference type="Rhea" id="RHEA-COMP:9648"/>
        <dbReference type="Rhea" id="RHEA-COMP:9649"/>
        <dbReference type="Rhea" id="RHEA-COMP:9685"/>
        <dbReference type="ChEBI" id="CHEBI:15378"/>
        <dbReference type="ChEBI" id="CHEBI:16526"/>
        <dbReference type="ChEBI" id="CHEBI:64479"/>
        <dbReference type="ChEBI" id="CHEBI:78449"/>
        <dbReference type="ChEBI" id="CHEBI:78477"/>
        <dbReference type="ChEBI" id="CHEBI:78478"/>
    </reaction>
    <physiologicalReaction direction="left-to-right" evidence="24">
        <dbReference type="Rhea" id="RHEA:41901"/>
    </physiologicalReaction>
</comment>
<comment type="catalytic activity">
    <reaction evidence="27">
        <text>(2E)-hexadecenoyl-[ACP] + NADPH + H(+) = hexadecanoyl-[ACP] + NADP(+)</text>
        <dbReference type="Rhea" id="RHEA:41912"/>
        <dbReference type="Rhea" id="RHEA-COMP:9651"/>
        <dbReference type="Rhea" id="RHEA-COMP:9652"/>
        <dbReference type="ChEBI" id="CHEBI:15378"/>
        <dbReference type="ChEBI" id="CHEBI:57783"/>
        <dbReference type="ChEBI" id="CHEBI:58349"/>
        <dbReference type="ChEBI" id="CHEBI:78481"/>
        <dbReference type="ChEBI" id="CHEBI:78483"/>
    </reaction>
    <physiologicalReaction direction="left-to-right" evidence="27">
        <dbReference type="Rhea" id="RHEA:41913"/>
    </physiologicalReaction>
</comment>
<dbReference type="InterPro" id="IPR009081">
    <property type="entry name" value="PP-bd_ACP"/>
</dbReference>
<dbReference type="InterPro" id="IPR014031">
    <property type="entry name" value="Ketoacyl_synth_C"/>
</dbReference>
<dbReference type="InterPro" id="IPR032821">
    <property type="entry name" value="PKS_assoc"/>
</dbReference>
<feature type="domain" description="Ketosynthase family 3 (KS3)" evidence="52">
    <location>
        <begin position="18"/>
        <end position="446"/>
    </location>
</feature>
<dbReference type="InterPro" id="IPR020807">
    <property type="entry name" value="PKS_DH"/>
</dbReference>
<dbReference type="InterPro" id="IPR016036">
    <property type="entry name" value="Malonyl_transacylase_ACP-bd"/>
</dbReference>
<evidence type="ECO:0000259" key="53">
    <source>
        <dbReference type="PROSITE" id="PS52019"/>
    </source>
</evidence>
<comment type="catalytic activity">
    <reaction evidence="11">
        <text>(3R)-hydroxydodecanoyl-[ACP] = (2E)-dodecenoyl-[ACP] + H2O</text>
        <dbReference type="Rhea" id="RHEA:41876"/>
        <dbReference type="Rhea" id="RHEA-COMP:9642"/>
        <dbReference type="Rhea" id="RHEA-COMP:9643"/>
        <dbReference type="ChEBI" id="CHEBI:15377"/>
        <dbReference type="ChEBI" id="CHEBI:78470"/>
        <dbReference type="ChEBI" id="CHEBI:78472"/>
    </reaction>
    <physiologicalReaction direction="left-to-right" evidence="11">
        <dbReference type="Rhea" id="RHEA:41877"/>
    </physiologicalReaction>
</comment>
<evidence type="ECO:0000256" key="42">
    <source>
        <dbReference type="ARBA" id="ARBA00049109"/>
    </source>
</evidence>
<evidence type="ECO:0000256" key="25">
    <source>
        <dbReference type="ARBA" id="ARBA00047500"/>
    </source>
</evidence>
<comment type="catalytic activity">
    <reaction evidence="37">
        <text>a 2,3-saturated acyl-[ACP] + NADP(+) = a (2E)-enoyl-[ACP] + NADPH + H(+)</text>
        <dbReference type="Rhea" id="RHEA:22564"/>
        <dbReference type="Rhea" id="RHEA-COMP:9925"/>
        <dbReference type="Rhea" id="RHEA-COMP:9926"/>
        <dbReference type="ChEBI" id="CHEBI:15378"/>
        <dbReference type="ChEBI" id="CHEBI:57783"/>
        <dbReference type="ChEBI" id="CHEBI:58349"/>
        <dbReference type="ChEBI" id="CHEBI:78784"/>
        <dbReference type="ChEBI" id="CHEBI:78785"/>
        <dbReference type="EC" id="1.3.1.39"/>
    </reaction>
    <physiologicalReaction direction="right-to-left" evidence="37">
        <dbReference type="Rhea" id="RHEA:22566"/>
    </physiologicalReaction>
</comment>
<comment type="catalytic activity">
    <reaction evidence="35">
        <text>a fatty acyl-[ACP] + malonyl-[ACP] + H(+) = a 3-oxoacyl-[ACP] + holo-[ACP] + CO2</text>
        <dbReference type="Rhea" id="RHEA:22836"/>
        <dbReference type="Rhea" id="RHEA-COMP:9623"/>
        <dbReference type="Rhea" id="RHEA-COMP:9685"/>
        <dbReference type="Rhea" id="RHEA-COMP:9916"/>
        <dbReference type="Rhea" id="RHEA-COMP:14125"/>
        <dbReference type="ChEBI" id="CHEBI:15378"/>
        <dbReference type="ChEBI" id="CHEBI:16526"/>
        <dbReference type="ChEBI" id="CHEBI:64479"/>
        <dbReference type="ChEBI" id="CHEBI:78449"/>
        <dbReference type="ChEBI" id="CHEBI:78776"/>
        <dbReference type="ChEBI" id="CHEBI:138651"/>
        <dbReference type="EC" id="2.3.1.41"/>
    </reaction>
    <physiologicalReaction direction="left-to-right" evidence="35">
        <dbReference type="Rhea" id="RHEA:22837"/>
    </physiologicalReaction>
</comment>
<keyword evidence="55" id="KW-1185">Reference proteome</keyword>
<comment type="catalytic activity">
    <reaction evidence="34">
        <text>(2E)-octenoyl-[ACP] + NADPH + H(+) = octanoyl-[ACP] + NADP(+)</text>
        <dbReference type="Rhea" id="RHEA:41848"/>
        <dbReference type="Rhea" id="RHEA-COMP:9635"/>
        <dbReference type="Rhea" id="RHEA-COMP:9636"/>
        <dbReference type="ChEBI" id="CHEBI:15378"/>
        <dbReference type="ChEBI" id="CHEBI:57783"/>
        <dbReference type="ChEBI" id="CHEBI:58349"/>
        <dbReference type="ChEBI" id="CHEBI:78462"/>
        <dbReference type="ChEBI" id="CHEBI:78463"/>
    </reaction>
    <physiologicalReaction direction="left-to-right" evidence="34">
        <dbReference type="Rhea" id="RHEA:41849"/>
    </physiologicalReaction>
</comment>
<keyword evidence="2" id="KW-0596">Phosphopantetheine</keyword>
<dbReference type="InterPro" id="IPR050091">
    <property type="entry name" value="PKS_NRPS_Biosynth_Enz"/>
</dbReference>
<dbReference type="Pfam" id="PF00109">
    <property type="entry name" value="ketoacyl-synt"/>
    <property type="match status" value="1"/>
</dbReference>